<keyword evidence="14" id="KW-0694">RNA-binding</keyword>
<evidence type="ECO:0000256" key="3">
    <source>
        <dbReference type="ARBA" id="ARBA00011245"/>
    </source>
</evidence>
<dbReference type="PANTHER" id="PTHR30307:SF0">
    <property type="entry name" value="S-ADENOSYLMETHIONINE:TRNA RIBOSYLTRANSFERASE-ISOMERASE"/>
    <property type="match status" value="1"/>
</dbReference>
<keyword evidence="15" id="KW-0413">Isomerase</keyword>
<keyword evidence="16" id="KW-1185">Reference proteome</keyword>
<dbReference type="GO" id="GO:0008616">
    <property type="term" value="P:tRNA queuosine(34) biosynthetic process"/>
    <property type="evidence" value="ECO:0007669"/>
    <property type="project" value="UniProtKB-UniRule"/>
</dbReference>
<dbReference type="KEGG" id="thyd:TTHT_1362"/>
<dbReference type="GO" id="GO:0003723">
    <property type="term" value="F:RNA binding"/>
    <property type="evidence" value="ECO:0007669"/>
    <property type="project" value="UniProtKB-KW"/>
</dbReference>
<comment type="pathway">
    <text evidence="2 13">tRNA modification; tRNA-queuosine biosynthesis.</text>
</comment>
<dbReference type="RefSeq" id="WP_201327176.1">
    <property type="nucleotide sequence ID" value="NZ_AP017470.1"/>
</dbReference>
<evidence type="ECO:0000256" key="11">
    <source>
        <dbReference type="ARBA" id="ARBA00069325"/>
    </source>
</evidence>
<reference evidence="15 16" key="1">
    <citation type="journal article" date="2012" name="Extremophiles">
        <title>Thermotomaculum hydrothermale gen. nov., sp. nov., a novel heterotrophic thermophile within the phylum Acidobacteria from a deep-sea hydrothermal vent chimney in the Southern Okinawa Trough.</title>
        <authorList>
            <person name="Izumi H."/>
            <person name="Nunoura T."/>
            <person name="Miyazaki M."/>
            <person name="Mino S."/>
            <person name="Toki T."/>
            <person name="Takai K."/>
            <person name="Sako Y."/>
            <person name="Sawabe T."/>
            <person name="Nakagawa S."/>
        </authorList>
    </citation>
    <scope>NUCLEOTIDE SEQUENCE [LARGE SCALE GENOMIC DNA]</scope>
    <source>
        <strain evidence="15 16">AC55</strain>
    </source>
</reference>
<dbReference type="InterPro" id="IPR003699">
    <property type="entry name" value="QueA"/>
</dbReference>
<comment type="subunit">
    <text evidence="3 13">Monomer.</text>
</comment>
<comment type="similarity">
    <text evidence="9 13">Belongs to the QueA family.</text>
</comment>
<evidence type="ECO:0000256" key="14">
    <source>
        <dbReference type="PROSITE-ProRule" id="PRU00182"/>
    </source>
</evidence>
<dbReference type="FunFam" id="3.40.1780.10:FF:000001">
    <property type="entry name" value="S-adenosylmethionine:tRNA ribosyltransferase-isomerase"/>
    <property type="match status" value="1"/>
</dbReference>
<keyword evidence="7 13" id="KW-0671">Queuosine biosynthesis</keyword>
<evidence type="ECO:0000313" key="15">
    <source>
        <dbReference type="EMBL" id="BBB32875.1"/>
    </source>
</evidence>
<dbReference type="GO" id="GO:0005737">
    <property type="term" value="C:cytoplasm"/>
    <property type="evidence" value="ECO:0007669"/>
    <property type="project" value="UniProtKB-SubCell"/>
</dbReference>
<evidence type="ECO:0000256" key="4">
    <source>
        <dbReference type="ARBA" id="ARBA00022490"/>
    </source>
</evidence>
<dbReference type="NCBIfam" id="NF001140">
    <property type="entry name" value="PRK00147.1"/>
    <property type="match status" value="1"/>
</dbReference>
<dbReference type="UniPathway" id="UPA00392"/>
<gene>
    <name evidence="13 15" type="primary">queA</name>
    <name evidence="15" type="ORF">TTHT_1362</name>
</gene>
<dbReference type="Proteomes" id="UP000595564">
    <property type="component" value="Chromosome"/>
</dbReference>
<evidence type="ECO:0000256" key="7">
    <source>
        <dbReference type="ARBA" id="ARBA00022785"/>
    </source>
</evidence>
<keyword evidence="15" id="KW-0328">Glycosyltransferase</keyword>
<sequence>MRTDEFDYNLPQELIAQKPRDQRDKSRMMVLNRKEKSIEHKIFYEFPEIIPDNTMIVLNNTKVFPARLYLTKRETGAKIEVFLLKQLDKEAKRWKCMIKPSKRVKKGTVLEFENGKKVIVEEKFDEGIHYVFFDFDNPFEEIFKYGKTPLPPYIKREPQKDFDPIRYQTVFAEKTGAVAAPTAGFHFTESVLKRLEERGIPVRKVTLYVGLGTFKPVTVDIVEKHKMDSEHFEISKEVARDINEWKKKGGKILAVGTTVVRTLEGCFAKYGEVRGVSDETDIFIYPPYEFKVIDYLLTNFHLPKSTLIMLVSAFAGKDFVFNAYNEAVRERYRFYSYGDCMLIL</sequence>
<evidence type="ECO:0000256" key="10">
    <source>
        <dbReference type="ARBA" id="ARBA00066503"/>
    </source>
</evidence>
<accession>A0A7R6SYP4</accession>
<dbReference type="PANTHER" id="PTHR30307">
    <property type="entry name" value="S-ADENOSYLMETHIONINE:TRNA RIBOSYLTRANSFERASE-ISOMERASE"/>
    <property type="match status" value="1"/>
</dbReference>
<dbReference type="EMBL" id="AP017470">
    <property type="protein sequence ID" value="BBB32875.1"/>
    <property type="molecule type" value="Genomic_DNA"/>
</dbReference>
<evidence type="ECO:0000256" key="9">
    <source>
        <dbReference type="ARBA" id="ARBA00061210"/>
    </source>
</evidence>
<dbReference type="Gene3D" id="3.40.1780.10">
    <property type="entry name" value="QueA-like"/>
    <property type="match status" value="1"/>
</dbReference>
<dbReference type="EC" id="2.4.99.17" evidence="10 13"/>
<dbReference type="PROSITE" id="PS50889">
    <property type="entry name" value="S4"/>
    <property type="match status" value="1"/>
</dbReference>
<evidence type="ECO:0000256" key="12">
    <source>
        <dbReference type="ARBA" id="ARBA00076160"/>
    </source>
</evidence>
<comment type="subcellular location">
    <subcellularLocation>
        <location evidence="1 13">Cytoplasm</location>
    </subcellularLocation>
</comment>
<name>A0A7R6SYP4_9BACT</name>
<dbReference type="SUPFAM" id="SSF111337">
    <property type="entry name" value="QueA-like"/>
    <property type="match status" value="1"/>
</dbReference>
<keyword evidence="6 13" id="KW-0949">S-adenosyl-L-methionine</keyword>
<comment type="function">
    <text evidence="13">Transfers and isomerizes the ribose moiety from AdoMet to the 7-aminomethyl group of 7-deazaguanine (preQ1-tRNA) to give epoxyqueuosine (oQ-tRNA).</text>
</comment>
<evidence type="ECO:0000256" key="2">
    <source>
        <dbReference type="ARBA" id="ARBA00004691"/>
    </source>
</evidence>
<comment type="catalytic activity">
    <reaction evidence="8 13">
        <text>7-aminomethyl-7-carbaguanosine(34) in tRNA + S-adenosyl-L-methionine = epoxyqueuosine(34) in tRNA + adenine + L-methionine + 2 H(+)</text>
        <dbReference type="Rhea" id="RHEA:32155"/>
        <dbReference type="Rhea" id="RHEA-COMP:10342"/>
        <dbReference type="Rhea" id="RHEA-COMP:18582"/>
        <dbReference type="ChEBI" id="CHEBI:15378"/>
        <dbReference type="ChEBI" id="CHEBI:16708"/>
        <dbReference type="ChEBI" id="CHEBI:57844"/>
        <dbReference type="ChEBI" id="CHEBI:59789"/>
        <dbReference type="ChEBI" id="CHEBI:82833"/>
        <dbReference type="ChEBI" id="CHEBI:194443"/>
        <dbReference type="EC" id="2.4.99.17"/>
    </reaction>
</comment>
<evidence type="ECO:0000256" key="6">
    <source>
        <dbReference type="ARBA" id="ARBA00022691"/>
    </source>
</evidence>
<dbReference type="Pfam" id="PF02547">
    <property type="entry name" value="Queuosine_synth"/>
    <property type="match status" value="1"/>
</dbReference>
<evidence type="ECO:0000256" key="8">
    <source>
        <dbReference type="ARBA" id="ARBA00052751"/>
    </source>
</evidence>
<evidence type="ECO:0000256" key="5">
    <source>
        <dbReference type="ARBA" id="ARBA00022679"/>
    </source>
</evidence>
<dbReference type="Gene3D" id="2.40.10.240">
    <property type="entry name" value="QueA-like"/>
    <property type="match status" value="1"/>
</dbReference>
<dbReference type="AlphaFoldDB" id="A0A7R6SYP4"/>
<dbReference type="NCBIfam" id="TIGR00113">
    <property type="entry name" value="queA"/>
    <property type="match status" value="1"/>
</dbReference>
<protein>
    <recommendedName>
        <fullName evidence="11 13">S-adenosylmethionine:tRNA ribosyltransferase-isomerase</fullName>
        <ecNumber evidence="10 13">2.4.99.17</ecNumber>
    </recommendedName>
    <alternativeName>
        <fullName evidence="12 13">Queuosine biosynthesis protein QueA</fullName>
    </alternativeName>
</protein>
<dbReference type="InterPro" id="IPR042119">
    <property type="entry name" value="QueA_dom2"/>
</dbReference>
<evidence type="ECO:0000256" key="13">
    <source>
        <dbReference type="HAMAP-Rule" id="MF_00113"/>
    </source>
</evidence>
<evidence type="ECO:0000313" key="16">
    <source>
        <dbReference type="Proteomes" id="UP000595564"/>
    </source>
</evidence>
<evidence type="ECO:0000256" key="1">
    <source>
        <dbReference type="ARBA" id="ARBA00004496"/>
    </source>
</evidence>
<organism evidence="15 16">
    <name type="scientific">Thermotomaculum hydrothermale</name>
    <dbReference type="NCBI Taxonomy" id="981385"/>
    <lineage>
        <taxon>Bacteria</taxon>
        <taxon>Pseudomonadati</taxon>
        <taxon>Acidobacteriota</taxon>
        <taxon>Holophagae</taxon>
        <taxon>Thermotomaculales</taxon>
        <taxon>Thermotomaculaceae</taxon>
        <taxon>Thermotomaculum</taxon>
    </lineage>
</organism>
<dbReference type="InterPro" id="IPR036100">
    <property type="entry name" value="QueA_sf"/>
</dbReference>
<proteinExistence type="inferred from homology"/>
<keyword evidence="5 13" id="KW-0808">Transferase</keyword>
<keyword evidence="4 13" id="KW-0963">Cytoplasm</keyword>
<dbReference type="FunFam" id="2.40.10.240:FF:000002">
    <property type="entry name" value="S-adenosylmethionine:tRNA ribosyltransferase-isomerase"/>
    <property type="match status" value="1"/>
</dbReference>
<dbReference type="InterPro" id="IPR042118">
    <property type="entry name" value="QueA_dom1"/>
</dbReference>
<dbReference type="HAMAP" id="MF_00113">
    <property type="entry name" value="QueA"/>
    <property type="match status" value="1"/>
</dbReference>
<dbReference type="GO" id="GO:0051075">
    <property type="term" value="F:S-adenosylmethionine:tRNA ribosyltransferase-isomerase activity"/>
    <property type="evidence" value="ECO:0007669"/>
    <property type="project" value="UniProtKB-EC"/>
</dbReference>